<reference evidence="2" key="1">
    <citation type="journal article" date="2023" name="Nat. Commun.">
        <title>Diploid and tetraploid genomes of Acorus and the evolution of monocots.</title>
        <authorList>
            <person name="Ma L."/>
            <person name="Liu K.W."/>
            <person name="Li Z."/>
            <person name="Hsiao Y.Y."/>
            <person name="Qi Y."/>
            <person name="Fu T."/>
            <person name="Tang G.D."/>
            <person name="Zhang D."/>
            <person name="Sun W.H."/>
            <person name="Liu D.K."/>
            <person name="Li Y."/>
            <person name="Chen G.Z."/>
            <person name="Liu X.D."/>
            <person name="Liao X.Y."/>
            <person name="Jiang Y.T."/>
            <person name="Yu X."/>
            <person name="Hao Y."/>
            <person name="Huang J."/>
            <person name="Zhao X.W."/>
            <person name="Ke S."/>
            <person name="Chen Y.Y."/>
            <person name="Wu W.L."/>
            <person name="Hsu J.L."/>
            <person name="Lin Y.F."/>
            <person name="Huang M.D."/>
            <person name="Li C.Y."/>
            <person name="Huang L."/>
            <person name="Wang Z.W."/>
            <person name="Zhao X."/>
            <person name="Zhong W.Y."/>
            <person name="Peng D.H."/>
            <person name="Ahmad S."/>
            <person name="Lan S."/>
            <person name="Zhang J.S."/>
            <person name="Tsai W.C."/>
            <person name="Van de Peer Y."/>
            <person name="Liu Z.J."/>
        </authorList>
    </citation>
    <scope>NUCLEOTIDE SEQUENCE</scope>
    <source>
        <strain evidence="2">CP</strain>
    </source>
</reference>
<accession>A0AAV9D6W4</accession>
<name>A0AAV9D6W4_ACOCL</name>
<reference evidence="2" key="2">
    <citation type="submission" date="2023-06" db="EMBL/GenBank/DDBJ databases">
        <authorList>
            <person name="Ma L."/>
            <person name="Liu K.-W."/>
            <person name="Li Z."/>
            <person name="Hsiao Y.-Y."/>
            <person name="Qi Y."/>
            <person name="Fu T."/>
            <person name="Tang G."/>
            <person name="Zhang D."/>
            <person name="Sun W.-H."/>
            <person name="Liu D.-K."/>
            <person name="Li Y."/>
            <person name="Chen G.-Z."/>
            <person name="Liu X.-D."/>
            <person name="Liao X.-Y."/>
            <person name="Jiang Y.-T."/>
            <person name="Yu X."/>
            <person name="Hao Y."/>
            <person name="Huang J."/>
            <person name="Zhao X.-W."/>
            <person name="Ke S."/>
            <person name="Chen Y.-Y."/>
            <person name="Wu W.-L."/>
            <person name="Hsu J.-L."/>
            <person name="Lin Y.-F."/>
            <person name="Huang M.-D."/>
            <person name="Li C.-Y."/>
            <person name="Huang L."/>
            <person name="Wang Z.-W."/>
            <person name="Zhao X."/>
            <person name="Zhong W.-Y."/>
            <person name="Peng D.-H."/>
            <person name="Ahmad S."/>
            <person name="Lan S."/>
            <person name="Zhang J.-S."/>
            <person name="Tsai W.-C."/>
            <person name="Van De Peer Y."/>
            <person name="Liu Z.-J."/>
        </authorList>
    </citation>
    <scope>NUCLEOTIDE SEQUENCE</scope>
    <source>
        <strain evidence="2">CP</strain>
        <tissue evidence="2">Leaves</tissue>
    </source>
</reference>
<organism evidence="2 3">
    <name type="scientific">Acorus calamus</name>
    <name type="common">Sweet flag</name>
    <dbReference type="NCBI Taxonomy" id="4465"/>
    <lineage>
        <taxon>Eukaryota</taxon>
        <taxon>Viridiplantae</taxon>
        <taxon>Streptophyta</taxon>
        <taxon>Embryophyta</taxon>
        <taxon>Tracheophyta</taxon>
        <taxon>Spermatophyta</taxon>
        <taxon>Magnoliopsida</taxon>
        <taxon>Liliopsida</taxon>
        <taxon>Acoraceae</taxon>
        <taxon>Acorus</taxon>
    </lineage>
</organism>
<dbReference type="EMBL" id="JAUJYO010000015">
    <property type="protein sequence ID" value="KAK1296920.1"/>
    <property type="molecule type" value="Genomic_DNA"/>
</dbReference>
<comment type="caution">
    <text evidence="2">The sequence shown here is derived from an EMBL/GenBank/DDBJ whole genome shotgun (WGS) entry which is preliminary data.</text>
</comment>
<keyword evidence="3" id="KW-1185">Reference proteome</keyword>
<evidence type="ECO:0000313" key="3">
    <source>
        <dbReference type="Proteomes" id="UP001180020"/>
    </source>
</evidence>
<sequence length="131" mass="14119">MTNASTPPPPPPLGQTWAAETDKEAKRIGLGCGPDDLAVYQGATAPLPNGIPTYTVEILNVSPSGCSLSDVHLACGWFSSARLINPRLFRRLAYDDCLVNDGQPILPEQSLSFQYANSFQYPLSVSYVTCN</sequence>
<evidence type="ECO:0000313" key="2">
    <source>
        <dbReference type="EMBL" id="KAK1296920.1"/>
    </source>
</evidence>
<proteinExistence type="predicted"/>
<dbReference type="Pfam" id="PF24068">
    <property type="entry name" value="TPD1_C"/>
    <property type="match status" value="1"/>
</dbReference>
<evidence type="ECO:0000256" key="1">
    <source>
        <dbReference type="ARBA" id="ARBA00022729"/>
    </source>
</evidence>
<dbReference type="Proteomes" id="UP001180020">
    <property type="component" value="Unassembled WGS sequence"/>
</dbReference>
<keyword evidence="1" id="KW-0732">Signal</keyword>
<gene>
    <name evidence="2" type="ORF">QJS10_CPB15g01635</name>
</gene>
<dbReference type="PANTHER" id="PTHR33184:SF67">
    <property type="entry name" value="PROTEIN TAPETUM DETERMINANT 1"/>
    <property type="match status" value="1"/>
</dbReference>
<protein>
    <submittedName>
        <fullName evidence="2">Uncharacterized protein</fullName>
    </submittedName>
</protein>
<dbReference type="GO" id="GO:0001709">
    <property type="term" value="P:cell fate determination"/>
    <property type="evidence" value="ECO:0007669"/>
    <property type="project" value="TreeGrafter"/>
</dbReference>
<dbReference type="InterPro" id="IPR040361">
    <property type="entry name" value="TPD1"/>
</dbReference>
<dbReference type="PANTHER" id="PTHR33184">
    <property type="entry name" value="PROTEIN TAPETUM DETERMINANT 1-LIKE-RELATED"/>
    <property type="match status" value="1"/>
</dbReference>
<dbReference type="AlphaFoldDB" id="A0AAV9D6W4"/>